<evidence type="ECO:0000313" key="2">
    <source>
        <dbReference type="EMBL" id="CAH1397487.1"/>
    </source>
</evidence>
<evidence type="ECO:0000313" key="3">
    <source>
        <dbReference type="Proteomes" id="UP001152798"/>
    </source>
</evidence>
<gene>
    <name evidence="2" type="ORF">NEZAVI_LOCUS7305</name>
</gene>
<dbReference type="EMBL" id="OV725079">
    <property type="protein sequence ID" value="CAH1397487.1"/>
    <property type="molecule type" value="Genomic_DNA"/>
</dbReference>
<proteinExistence type="predicted"/>
<feature type="compositionally biased region" description="Low complexity" evidence="1">
    <location>
        <begin position="54"/>
        <end position="77"/>
    </location>
</feature>
<protein>
    <submittedName>
        <fullName evidence="2">Uncharacterized protein</fullName>
    </submittedName>
</protein>
<feature type="region of interest" description="Disordered" evidence="1">
    <location>
        <begin position="1"/>
        <end position="31"/>
    </location>
</feature>
<feature type="region of interest" description="Disordered" evidence="1">
    <location>
        <begin position="54"/>
        <end position="102"/>
    </location>
</feature>
<keyword evidence="3" id="KW-1185">Reference proteome</keyword>
<sequence length="102" mass="10208">MSSGFHLGSISSSPYLVRASPDVTTPRAGEGPPKAILQLVQLIEHLGTLVQAAAGPTTTGTSAGSSSAPGSGFASPPLDVPRPGMVRVSSLRLVQEPTDTGA</sequence>
<organism evidence="2 3">
    <name type="scientific">Nezara viridula</name>
    <name type="common">Southern green stink bug</name>
    <name type="synonym">Cimex viridulus</name>
    <dbReference type="NCBI Taxonomy" id="85310"/>
    <lineage>
        <taxon>Eukaryota</taxon>
        <taxon>Metazoa</taxon>
        <taxon>Ecdysozoa</taxon>
        <taxon>Arthropoda</taxon>
        <taxon>Hexapoda</taxon>
        <taxon>Insecta</taxon>
        <taxon>Pterygota</taxon>
        <taxon>Neoptera</taxon>
        <taxon>Paraneoptera</taxon>
        <taxon>Hemiptera</taxon>
        <taxon>Heteroptera</taxon>
        <taxon>Panheteroptera</taxon>
        <taxon>Pentatomomorpha</taxon>
        <taxon>Pentatomoidea</taxon>
        <taxon>Pentatomidae</taxon>
        <taxon>Pentatominae</taxon>
        <taxon>Nezara</taxon>
    </lineage>
</organism>
<feature type="compositionally biased region" description="Low complexity" evidence="1">
    <location>
        <begin position="1"/>
        <end position="13"/>
    </location>
</feature>
<evidence type="ECO:0000256" key="1">
    <source>
        <dbReference type="SAM" id="MobiDB-lite"/>
    </source>
</evidence>
<dbReference type="Proteomes" id="UP001152798">
    <property type="component" value="Chromosome 3"/>
</dbReference>
<dbReference type="AlphaFoldDB" id="A0A9P0H8W7"/>
<reference evidence="2" key="1">
    <citation type="submission" date="2022-01" db="EMBL/GenBank/DDBJ databases">
        <authorList>
            <person name="King R."/>
        </authorList>
    </citation>
    <scope>NUCLEOTIDE SEQUENCE</scope>
</reference>
<name>A0A9P0H8W7_NEZVI</name>
<accession>A0A9P0H8W7</accession>